<feature type="region of interest" description="Disordered" evidence="1">
    <location>
        <begin position="28"/>
        <end position="80"/>
    </location>
</feature>
<organism evidence="3 4">
    <name type="scientific">Heterocephalus glaber</name>
    <name type="common">Naked mole rat</name>
    <dbReference type="NCBI Taxonomy" id="10181"/>
    <lineage>
        <taxon>Eukaryota</taxon>
        <taxon>Metazoa</taxon>
        <taxon>Chordata</taxon>
        <taxon>Craniata</taxon>
        <taxon>Vertebrata</taxon>
        <taxon>Euteleostomi</taxon>
        <taxon>Mammalia</taxon>
        <taxon>Eutheria</taxon>
        <taxon>Euarchontoglires</taxon>
        <taxon>Glires</taxon>
        <taxon>Rodentia</taxon>
        <taxon>Hystricomorpha</taxon>
        <taxon>Bathyergidae</taxon>
        <taxon>Heterocephalus</taxon>
    </lineage>
</organism>
<dbReference type="Proteomes" id="UP000006813">
    <property type="component" value="Unassembled WGS sequence"/>
</dbReference>
<evidence type="ECO:0000313" key="4">
    <source>
        <dbReference type="Proteomes" id="UP000006813"/>
    </source>
</evidence>
<feature type="compositionally biased region" description="Low complexity" evidence="1">
    <location>
        <begin position="28"/>
        <end position="40"/>
    </location>
</feature>
<reference evidence="3 4" key="1">
    <citation type="journal article" date="2011" name="Nature">
        <title>Genome sequencing reveals insights into physiology and longevity of the naked mole rat.</title>
        <authorList>
            <person name="Kim E.B."/>
            <person name="Fang X."/>
            <person name="Fushan A.A."/>
            <person name="Huang Z."/>
            <person name="Lobanov A.V."/>
            <person name="Han L."/>
            <person name="Marino S.M."/>
            <person name="Sun X."/>
            <person name="Turanov A.A."/>
            <person name="Yang P."/>
            <person name="Yim S.H."/>
            <person name="Zhao X."/>
            <person name="Kasaikina M.V."/>
            <person name="Stoletzki N."/>
            <person name="Peng C."/>
            <person name="Polak P."/>
            <person name="Xiong Z."/>
            <person name="Kiezun A."/>
            <person name="Zhu Y."/>
            <person name="Chen Y."/>
            <person name="Kryukov G.V."/>
            <person name="Zhang Q."/>
            <person name="Peshkin L."/>
            <person name="Yang L."/>
            <person name="Bronson R.T."/>
            <person name="Buffenstein R."/>
            <person name="Wang B."/>
            <person name="Han C."/>
            <person name="Li Q."/>
            <person name="Chen L."/>
            <person name="Zhao W."/>
            <person name="Sunyaev S.R."/>
            <person name="Park T.J."/>
            <person name="Zhang G."/>
            <person name="Wang J."/>
            <person name="Gladyshev V.N."/>
        </authorList>
    </citation>
    <scope>NUCLEOTIDE SEQUENCE [LARGE SCALE GENOMIC DNA]</scope>
</reference>
<protein>
    <submittedName>
        <fullName evidence="3">Uncharacterized protein</fullName>
    </submittedName>
</protein>
<evidence type="ECO:0000256" key="2">
    <source>
        <dbReference type="SAM" id="SignalP"/>
    </source>
</evidence>
<evidence type="ECO:0000256" key="1">
    <source>
        <dbReference type="SAM" id="MobiDB-lite"/>
    </source>
</evidence>
<dbReference type="EMBL" id="JH169661">
    <property type="protein sequence ID" value="EHB07292.1"/>
    <property type="molecule type" value="Genomic_DNA"/>
</dbReference>
<dbReference type="AlphaFoldDB" id="G5BDD1"/>
<feature type="chain" id="PRO_5003474285" evidence="2">
    <location>
        <begin position="19"/>
        <end position="203"/>
    </location>
</feature>
<name>G5BDD1_HETGA</name>
<gene>
    <name evidence="3" type="ORF">GW7_05181</name>
</gene>
<proteinExistence type="predicted"/>
<evidence type="ECO:0000313" key="3">
    <source>
        <dbReference type="EMBL" id="EHB07292.1"/>
    </source>
</evidence>
<feature type="signal peptide" evidence="2">
    <location>
        <begin position="1"/>
        <end position="18"/>
    </location>
</feature>
<keyword evidence="2" id="KW-0732">Signal</keyword>
<sequence>MGSLSGPGCLAWLLPCRADALSAGLSLPAQEEPAEQEPLAGSGSPVEGQEHLQPVPCRSPPQTVGVGRKRKGVTGTQAPAEQAKCTHFSGLCGRLDRSRVGPWPASTFAVLGMLCSSGASWMPGVKGARVPSNSLGEAVTQGVCGASGPRPTAWQEASDAQVTSSEGPRPPLRWGVQQLHRCTAVNSRLWIHMAFCGVEGMLC</sequence>
<accession>G5BDD1</accession>
<dbReference type="InParanoid" id="G5BDD1"/>